<feature type="transmembrane region" description="Helical" evidence="1">
    <location>
        <begin position="118"/>
        <end position="135"/>
    </location>
</feature>
<reference evidence="3" key="1">
    <citation type="journal article" date="2019" name="Int. J. Syst. Evol. Microbiol.">
        <title>The Global Catalogue of Microorganisms (GCM) 10K type strain sequencing project: providing services to taxonomists for standard genome sequencing and annotation.</title>
        <authorList>
            <consortium name="The Broad Institute Genomics Platform"/>
            <consortium name="The Broad Institute Genome Sequencing Center for Infectious Disease"/>
            <person name="Wu L."/>
            <person name="Ma J."/>
        </authorList>
    </citation>
    <scope>NUCLEOTIDE SEQUENCE [LARGE SCALE GENOMIC DNA]</scope>
    <source>
        <strain evidence="3">IBRC-M 10703</strain>
    </source>
</reference>
<feature type="transmembrane region" description="Helical" evidence="1">
    <location>
        <begin position="12"/>
        <end position="32"/>
    </location>
</feature>
<proteinExistence type="predicted"/>
<keyword evidence="1" id="KW-0812">Transmembrane</keyword>
<dbReference type="EMBL" id="JBHSAO010000010">
    <property type="protein sequence ID" value="MFC4024788.1"/>
    <property type="molecule type" value="Genomic_DNA"/>
</dbReference>
<protein>
    <submittedName>
        <fullName evidence="2">Uncharacterized protein</fullName>
    </submittedName>
</protein>
<gene>
    <name evidence="2" type="ORF">ACFOUV_13375</name>
</gene>
<dbReference type="RefSeq" id="WP_379497289.1">
    <property type="nucleotide sequence ID" value="NZ_JBHSAO010000010.1"/>
</dbReference>
<keyword evidence="3" id="KW-1185">Reference proteome</keyword>
<organism evidence="2 3">
    <name type="scientific">Oceanobacillus longus</name>
    <dbReference type="NCBI Taxonomy" id="930120"/>
    <lineage>
        <taxon>Bacteria</taxon>
        <taxon>Bacillati</taxon>
        <taxon>Bacillota</taxon>
        <taxon>Bacilli</taxon>
        <taxon>Bacillales</taxon>
        <taxon>Bacillaceae</taxon>
        <taxon>Oceanobacillus</taxon>
    </lineage>
</organism>
<accession>A0ABV8GYX0</accession>
<comment type="caution">
    <text evidence="2">The sequence shown here is derived from an EMBL/GenBank/DDBJ whole genome shotgun (WGS) entry which is preliminary data.</text>
</comment>
<name>A0ABV8GYX0_9BACI</name>
<sequence>MFGLMDFLKLTMSIFIILPIVSIIREFGYLIAGKIFGVKEATITIGSGPYLFKFWIFEVRRFYFMYSWCHYDSLERDTKIAHIFIYASPILANLFVALGINALLANDLLEYETFWNQFIFYAFYFLLFDAIPMYYPDGQPSNGRVVYDMIRYGRRSDFRRNDPQMDVPSEAEDEK</sequence>
<keyword evidence="1" id="KW-0472">Membrane</keyword>
<evidence type="ECO:0000313" key="2">
    <source>
        <dbReference type="EMBL" id="MFC4024788.1"/>
    </source>
</evidence>
<dbReference type="Proteomes" id="UP001595772">
    <property type="component" value="Unassembled WGS sequence"/>
</dbReference>
<keyword evidence="1" id="KW-1133">Transmembrane helix</keyword>
<evidence type="ECO:0000256" key="1">
    <source>
        <dbReference type="SAM" id="Phobius"/>
    </source>
</evidence>
<evidence type="ECO:0000313" key="3">
    <source>
        <dbReference type="Proteomes" id="UP001595772"/>
    </source>
</evidence>
<feature type="transmembrane region" description="Helical" evidence="1">
    <location>
        <begin position="83"/>
        <end position="106"/>
    </location>
</feature>